<keyword evidence="10" id="KW-0067">ATP-binding</keyword>
<dbReference type="InterPro" id="IPR050398">
    <property type="entry name" value="HssS/ArlS-like"/>
</dbReference>
<dbReference type="EC" id="2.7.13.3" evidence="3"/>
<dbReference type="Gene3D" id="3.30.565.10">
    <property type="entry name" value="Histidine kinase-like ATPase, C-terminal domain"/>
    <property type="match status" value="1"/>
</dbReference>
<evidence type="ECO:0000256" key="8">
    <source>
        <dbReference type="ARBA" id="ARBA00022741"/>
    </source>
</evidence>
<evidence type="ECO:0000256" key="4">
    <source>
        <dbReference type="ARBA" id="ARBA00022475"/>
    </source>
</evidence>
<evidence type="ECO:0000259" key="15">
    <source>
        <dbReference type="PROSITE" id="PS50109"/>
    </source>
</evidence>
<dbReference type="CDD" id="cd00082">
    <property type="entry name" value="HisKA"/>
    <property type="match status" value="1"/>
</dbReference>
<reference evidence="16 17" key="1">
    <citation type="submission" date="2014-01" db="EMBL/GenBank/DDBJ databases">
        <title>Plasmidome dynamics in the species complex Clostridium novyi sensu lato converts strains of independent lineages into distinctly different pathogens.</title>
        <authorList>
            <person name="Skarin H."/>
            <person name="Segerman B."/>
        </authorList>
    </citation>
    <scope>NUCLEOTIDE SEQUENCE [LARGE SCALE GENOMIC DNA]</scope>
    <source>
        <strain evidence="16 17">4552</strain>
    </source>
</reference>
<dbReference type="InterPro" id="IPR003594">
    <property type="entry name" value="HATPase_dom"/>
</dbReference>
<keyword evidence="6" id="KW-0808">Transferase</keyword>
<keyword evidence="13 14" id="KW-0472">Membrane</keyword>
<dbReference type="GO" id="GO:0005886">
    <property type="term" value="C:plasma membrane"/>
    <property type="evidence" value="ECO:0007669"/>
    <property type="project" value="UniProtKB-SubCell"/>
</dbReference>
<name>A0A0A0I1B5_CLONO</name>
<feature type="transmembrane region" description="Helical" evidence="14">
    <location>
        <begin position="111"/>
        <end position="131"/>
    </location>
</feature>
<dbReference type="SUPFAM" id="SSF47384">
    <property type="entry name" value="Homodimeric domain of signal transducing histidine kinase"/>
    <property type="match status" value="1"/>
</dbReference>
<dbReference type="SUPFAM" id="SSF55874">
    <property type="entry name" value="ATPase domain of HSP90 chaperone/DNA topoisomerase II/histidine kinase"/>
    <property type="match status" value="1"/>
</dbReference>
<keyword evidence="7 14" id="KW-0812">Transmembrane</keyword>
<organism evidence="16 17">
    <name type="scientific">Clostridium novyi A str. 4552</name>
    <dbReference type="NCBI Taxonomy" id="1444289"/>
    <lineage>
        <taxon>Bacteria</taxon>
        <taxon>Bacillati</taxon>
        <taxon>Bacillota</taxon>
        <taxon>Clostridia</taxon>
        <taxon>Eubacteriales</taxon>
        <taxon>Clostridiaceae</taxon>
        <taxon>Clostridium</taxon>
    </lineage>
</organism>
<evidence type="ECO:0000256" key="6">
    <source>
        <dbReference type="ARBA" id="ARBA00022679"/>
    </source>
</evidence>
<feature type="transmembrane region" description="Helical" evidence="14">
    <location>
        <begin position="16"/>
        <end position="36"/>
    </location>
</feature>
<keyword evidence="8" id="KW-0547">Nucleotide-binding</keyword>
<dbReference type="CDD" id="cd00075">
    <property type="entry name" value="HATPase"/>
    <property type="match status" value="1"/>
</dbReference>
<dbReference type="SMART" id="SM00387">
    <property type="entry name" value="HATPase_c"/>
    <property type="match status" value="1"/>
</dbReference>
<keyword evidence="12" id="KW-0902">Two-component regulatory system</keyword>
<proteinExistence type="predicted"/>
<evidence type="ECO:0000256" key="13">
    <source>
        <dbReference type="ARBA" id="ARBA00023136"/>
    </source>
</evidence>
<dbReference type="RefSeq" id="WP_039255855.1">
    <property type="nucleotide sequence ID" value="NZ_JENJ01000046.1"/>
</dbReference>
<comment type="caution">
    <text evidence="16">The sequence shown here is derived from an EMBL/GenBank/DDBJ whole genome shotgun (WGS) entry which is preliminary data.</text>
</comment>
<evidence type="ECO:0000256" key="11">
    <source>
        <dbReference type="ARBA" id="ARBA00022989"/>
    </source>
</evidence>
<evidence type="ECO:0000256" key="2">
    <source>
        <dbReference type="ARBA" id="ARBA00004651"/>
    </source>
</evidence>
<dbReference type="OrthoDB" id="9773956at2"/>
<keyword evidence="9 16" id="KW-0418">Kinase</keyword>
<evidence type="ECO:0000256" key="9">
    <source>
        <dbReference type="ARBA" id="ARBA00022777"/>
    </source>
</evidence>
<dbReference type="Pfam" id="PF02518">
    <property type="entry name" value="HATPase_c"/>
    <property type="match status" value="1"/>
</dbReference>
<dbReference type="Gene3D" id="1.10.287.130">
    <property type="match status" value="1"/>
</dbReference>
<dbReference type="PANTHER" id="PTHR45528:SF1">
    <property type="entry name" value="SENSOR HISTIDINE KINASE CPXA"/>
    <property type="match status" value="1"/>
</dbReference>
<protein>
    <recommendedName>
        <fullName evidence="3">histidine kinase</fullName>
        <ecNumber evidence="3">2.7.13.3</ecNumber>
    </recommendedName>
</protein>
<evidence type="ECO:0000256" key="1">
    <source>
        <dbReference type="ARBA" id="ARBA00000085"/>
    </source>
</evidence>
<evidence type="ECO:0000256" key="5">
    <source>
        <dbReference type="ARBA" id="ARBA00022553"/>
    </source>
</evidence>
<dbReference type="InterPro" id="IPR036097">
    <property type="entry name" value="HisK_dim/P_sf"/>
</dbReference>
<dbReference type="Proteomes" id="UP000030012">
    <property type="component" value="Unassembled WGS sequence"/>
</dbReference>
<dbReference type="GO" id="GO:0005524">
    <property type="term" value="F:ATP binding"/>
    <property type="evidence" value="ECO:0007669"/>
    <property type="project" value="UniProtKB-KW"/>
</dbReference>
<dbReference type="InterPro" id="IPR003661">
    <property type="entry name" value="HisK_dim/P_dom"/>
</dbReference>
<keyword evidence="4" id="KW-1003">Cell membrane</keyword>
<dbReference type="SMART" id="SM00388">
    <property type="entry name" value="HisKA"/>
    <property type="match status" value="1"/>
</dbReference>
<evidence type="ECO:0000256" key="14">
    <source>
        <dbReference type="SAM" id="Phobius"/>
    </source>
</evidence>
<accession>A0A0A0I1B5</accession>
<comment type="subcellular location">
    <subcellularLocation>
        <location evidence="2">Cell membrane</location>
        <topology evidence="2">Multi-pass membrane protein</topology>
    </subcellularLocation>
</comment>
<dbReference type="PRINTS" id="PR00344">
    <property type="entry name" value="BCTRLSENSOR"/>
</dbReference>
<feature type="domain" description="Histidine kinase" evidence="15">
    <location>
        <begin position="202"/>
        <end position="416"/>
    </location>
</feature>
<dbReference type="InterPro" id="IPR036890">
    <property type="entry name" value="HATPase_C_sf"/>
</dbReference>
<evidence type="ECO:0000256" key="10">
    <source>
        <dbReference type="ARBA" id="ARBA00022840"/>
    </source>
</evidence>
<keyword evidence="11 14" id="KW-1133">Transmembrane helix</keyword>
<evidence type="ECO:0000256" key="3">
    <source>
        <dbReference type="ARBA" id="ARBA00012438"/>
    </source>
</evidence>
<dbReference type="PROSITE" id="PS50109">
    <property type="entry name" value="HIS_KIN"/>
    <property type="match status" value="1"/>
</dbReference>
<evidence type="ECO:0000256" key="12">
    <source>
        <dbReference type="ARBA" id="ARBA00023012"/>
    </source>
</evidence>
<keyword evidence="5" id="KW-0597">Phosphoprotein</keyword>
<dbReference type="InterPro" id="IPR004358">
    <property type="entry name" value="Sig_transdc_His_kin-like_C"/>
</dbReference>
<dbReference type="EMBL" id="JENJ01000046">
    <property type="protein sequence ID" value="KGM95184.1"/>
    <property type="molecule type" value="Genomic_DNA"/>
</dbReference>
<dbReference type="AlphaFoldDB" id="A0A0A0I1B5"/>
<dbReference type="GO" id="GO:0000155">
    <property type="term" value="F:phosphorelay sensor kinase activity"/>
    <property type="evidence" value="ECO:0007669"/>
    <property type="project" value="InterPro"/>
</dbReference>
<evidence type="ECO:0000313" key="17">
    <source>
        <dbReference type="Proteomes" id="UP000030012"/>
    </source>
</evidence>
<dbReference type="InterPro" id="IPR005467">
    <property type="entry name" value="His_kinase_dom"/>
</dbReference>
<gene>
    <name evidence="16" type="ORF">Z968_09810</name>
</gene>
<dbReference type="Pfam" id="PF00512">
    <property type="entry name" value="HisKA"/>
    <property type="match status" value="1"/>
</dbReference>
<dbReference type="PANTHER" id="PTHR45528">
    <property type="entry name" value="SENSOR HISTIDINE KINASE CPXA"/>
    <property type="match status" value="1"/>
</dbReference>
<evidence type="ECO:0000256" key="7">
    <source>
        <dbReference type="ARBA" id="ARBA00022692"/>
    </source>
</evidence>
<evidence type="ECO:0000313" key="16">
    <source>
        <dbReference type="EMBL" id="KGM95184.1"/>
    </source>
</evidence>
<sequence length="417" mass="48333">MKDSFMYLKNPEMKIFITKFLVCFILGIVTFSSIFYRNTVNLNKLYINQNTLIIGNILAKDPNLEKEIISAFNTKYNSNYDLGKRVLEKYCYDEELSIARNSVISDFCYNILVEMCILIFIIGFIMFIISFKEFFKFYNKMDKFAEVATEVVDGNFNRMDEDYKEGTISIFTNKFNLMIERIENSMYELKKEKIFLKNIIQDISHQLKTPLSSLMMFNEIILNDKTSNDDKKYFLKLSYEQLSRMEWLIVNLLKLGRIEAGVVEFNINKSPIYITVNKALFPLIQKAQQKDIEISLDLNKEIIFDHDIDWTAEAISNIIKNSIEHTQNGGRIKVRVEETPLSVSICIEDNGEGIPKDKLGVIFDRFYKSENSTNPMSIGIGLSITKSIIESQNGSISVKSIEKEGTKFIITFLKQLI</sequence>
<comment type="catalytic activity">
    <reaction evidence="1">
        <text>ATP + protein L-histidine = ADP + protein N-phospho-L-histidine.</text>
        <dbReference type="EC" id="2.7.13.3"/>
    </reaction>
</comment>